<evidence type="ECO:0000313" key="3">
    <source>
        <dbReference type="Proteomes" id="UP000276349"/>
    </source>
</evidence>
<reference evidence="2 3" key="1">
    <citation type="submission" date="2018-12" db="EMBL/GenBank/DDBJ databases">
        <authorList>
            <person name="Yu L."/>
        </authorList>
    </citation>
    <scope>NUCLEOTIDE SEQUENCE [LARGE SCALE GENOMIC DNA]</scope>
    <source>
        <strain evidence="2 3">S5H2222</strain>
    </source>
</reference>
<dbReference type="OrthoDB" id="2739512at2"/>
<sequence length="67" mass="7931">MKQNPQEVAGRPKKFISKETIIKNTEKNIRESEIGLEFGLPEERENIKDKNERRKHAIQRMKNEPLS</sequence>
<name>A0A3S0JSF0_9BACI</name>
<dbReference type="Proteomes" id="UP000276349">
    <property type="component" value="Unassembled WGS sequence"/>
</dbReference>
<feature type="region of interest" description="Disordered" evidence="1">
    <location>
        <begin position="47"/>
        <end position="67"/>
    </location>
</feature>
<accession>A0A3S0JSF0</accession>
<dbReference type="AlphaFoldDB" id="A0A3S0JSF0"/>
<keyword evidence="3" id="KW-1185">Reference proteome</keyword>
<dbReference type="Pfam" id="PF19824">
    <property type="entry name" value="Tlp"/>
    <property type="match status" value="1"/>
</dbReference>
<evidence type="ECO:0000313" key="2">
    <source>
        <dbReference type="EMBL" id="RTQ96083.1"/>
    </source>
</evidence>
<dbReference type="InterPro" id="IPR017524">
    <property type="entry name" value="SASP_thioredoxin-like"/>
</dbReference>
<proteinExistence type="predicted"/>
<gene>
    <name evidence="2" type="ORF">EKG35_01560</name>
</gene>
<dbReference type="EMBL" id="RXNR01000003">
    <property type="protein sequence ID" value="RTQ96083.1"/>
    <property type="molecule type" value="Genomic_DNA"/>
</dbReference>
<organism evidence="2 3">
    <name type="scientific">Lysinibacillus telephonicus</name>
    <dbReference type="NCBI Taxonomy" id="1714840"/>
    <lineage>
        <taxon>Bacteria</taxon>
        <taxon>Bacillati</taxon>
        <taxon>Bacillota</taxon>
        <taxon>Bacilli</taxon>
        <taxon>Bacillales</taxon>
        <taxon>Bacillaceae</taxon>
        <taxon>Lysinibacillus</taxon>
    </lineage>
</organism>
<dbReference type="RefSeq" id="WP_126292557.1">
    <property type="nucleotide sequence ID" value="NZ_CP155468.1"/>
</dbReference>
<comment type="caution">
    <text evidence="2">The sequence shown here is derived from an EMBL/GenBank/DDBJ whole genome shotgun (WGS) entry which is preliminary data.</text>
</comment>
<evidence type="ECO:0000256" key="1">
    <source>
        <dbReference type="SAM" id="MobiDB-lite"/>
    </source>
</evidence>
<protein>
    <submittedName>
        <fullName evidence="2">Small acid-soluble spore protein Tlp</fullName>
    </submittedName>
</protein>